<name>A0A9Q1C134_HOLLE</name>
<evidence type="ECO:0000313" key="1">
    <source>
        <dbReference type="EMBL" id="KAJ8036308.1"/>
    </source>
</evidence>
<evidence type="ECO:0000313" key="2">
    <source>
        <dbReference type="Proteomes" id="UP001152320"/>
    </source>
</evidence>
<sequence length="87" mass="9930">MHYDEVNTFIFGGGQRSSGVTRGQTLKTLLTLYLQMHHGKRKNPIVFGGGQRSFGVTRGQTLKTLFTRYLKVGSLDRFHTHYVDALW</sequence>
<dbReference type="EMBL" id="JAIZAY010000009">
    <property type="protein sequence ID" value="KAJ8036308.1"/>
    <property type="molecule type" value="Genomic_DNA"/>
</dbReference>
<dbReference type="AlphaFoldDB" id="A0A9Q1C134"/>
<comment type="caution">
    <text evidence="1">The sequence shown here is derived from an EMBL/GenBank/DDBJ whole genome shotgun (WGS) entry which is preliminary data.</text>
</comment>
<accession>A0A9Q1C134</accession>
<organism evidence="1 2">
    <name type="scientific">Holothuria leucospilota</name>
    <name type="common">Black long sea cucumber</name>
    <name type="synonym">Mertensiothuria leucospilota</name>
    <dbReference type="NCBI Taxonomy" id="206669"/>
    <lineage>
        <taxon>Eukaryota</taxon>
        <taxon>Metazoa</taxon>
        <taxon>Echinodermata</taxon>
        <taxon>Eleutherozoa</taxon>
        <taxon>Echinozoa</taxon>
        <taxon>Holothuroidea</taxon>
        <taxon>Aspidochirotacea</taxon>
        <taxon>Aspidochirotida</taxon>
        <taxon>Holothuriidae</taxon>
        <taxon>Holothuria</taxon>
    </lineage>
</organism>
<reference evidence="1" key="1">
    <citation type="submission" date="2021-10" db="EMBL/GenBank/DDBJ databases">
        <title>Tropical sea cucumber genome reveals ecological adaptation and Cuvierian tubules defense mechanism.</title>
        <authorList>
            <person name="Chen T."/>
        </authorList>
    </citation>
    <scope>NUCLEOTIDE SEQUENCE</scope>
    <source>
        <strain evidence="1">Nanhai2018</strain>
        <tissue evidence="1">Muscle</tissue>
    </source>
</reference>
<protein>
    <submittedName>
        <fullName evidence="1">Uncharacterized protein</fullName>
    </submittedName>
</protein>
<dbReference type="Proteomes" id="UP001152320">
    <property type="component" value="Chromosome 9"/>
</dbReference>
<gene>
    <name evidence="1" type="ORF">HOLleu_20243</name>
</gene>
<proteinExistence type="predicted"/>
<dbReference type="OrthoDB" id="6502630at2759"/>
<keyword evidence="2" id="KW-1185">Reference proteome</keyword>